<sequence length="170" mass="16858">MAALRLLSLSRRARAILRAGAGAGILIAVLVAVGGGAFVRGLAAVSPLTVAAALALSAVATVAAAVRWHTVARRLDVPIRLSAAVAACYRSQLLNSVLPGGVVGDVHRAVAHGLDVGRVAQASRAVAAERIGGQIVQLVFAASVLVIIGARAYEPVAGALGLAAVVAAVV</sequence>
<dbReference type="Pfam" id="PF03706">
    <property type="entry name" value="LPG_synthase_TM"/>
    <property type="match status" value="1"/>
</dbReference>
<keyword evidence="5 6" id="KW-0472">Membrane</keyword>
<evidence type="ECO:0000256" key="6">
    <source>
        <dbReference type="SAM" id="Phobius"/>
    </source>
</evidence>
<keyword evidence="3 6" id="KW-0812">Transmembrane</keyword>
<evidence type="ECO:0000256" key="1">
    <source>
        <dbReference type="ARBA" id="ARBA00004651"/>
    </source>
</evidence>
<evidence type="ECO:0000256" key="2">
    <source>
        <dbReference type="ARBA" id="ARBA00022475"/>
    </source>
</evidence>
<evidence type="ECO:0000313" key="7">
    <source>
        <dbReference type="EMBL" id="NNH03884.1"/>
    </source>
</evidence>
<accession>A0A7Y2LZW7</accession>
<name>A0A7Y2LZW7_9MICO</name>
<comment type="caution">
    <text evidence="7">The sequence shown here is derived from an EMBL/GenBank/DDBJ whole genome shotgun (WGS) entry which is preliminary data.</text>
</comment>
<keyword evidence="4 6" id="KW-1133">Transmembrane helix</keyword>
<dbReference type="EMBL" id="JABEMB010000010">
    <property type="protein sequence ID" value="NNH03884.1"/>
    <property type="molecule type" value="Genomic_DNA"/>
</dbReference>
<dbReference type="Proteomes" id="UP000543598">
    <property type="component" value="Unassembled WGS sequence"/>
</dbReference>
<protein>
    <submittedName>
        <fullName evidence="7">UPF0104 family protein</fullName>
    </submittedName>
</protein>
<feature type="transmembrane region" description="Helical" evidence="6">
    <location>
        <begin position="15"/>
        <end position="38"/>
    </location>
</feature>
<evidence type="ECO:0000313" key="8">
    <source>
        <dbReference type="Proteomes" id="UP000543598"/>
    </source>
</evidence>
<organism evidence="7 8">
    <name type="scientific">Microbacterium ulmi</name>
    <dbReference type="NCBI Taxonomy" id="179095"/>
    <lineage>
        <taxon>Bacteria</taxon>
        <taxon>Bacillati</taxon>
        <taxon>Actinomycetota</taxon>
        <taxon>Actinomycetes</taxon>
        <taxon>Micrococcales</taxon>
        <taxon>Microbacteriaceae</taxon>
        <taxon>Microbacterium</taxon>
    </lineage>
</organism>
<dbReference type="PANTHER" id="PTHR40277">
    <property type="entry name" value="BLL5419 PROTEIN"/>
    <property type="match status" value="1"/>
</dbReference>
<dbReference type="GO" id="GO:0005886">
    <property type="term" value="C:plasma membrane"/>
    <property type="evidence" value="ECO:0007669"/>
    <property type="project" value="UniProtKB-SubCell"/>
</dbReference>
<evidence type="ECO:0000256" key="5">
    <source>
        <dbReference type="ARBA" id="ARBA00023136"/>
    </source>
</evidence>
<proteinExistence type="predicted"/>
<evidence type="ECO:0000256" key="4">
    <source>
        <dbReference type="ARBA" id="ARBA00022989"/>
    </source>
</evidence>
<evidence type="ECO:0000256" key="3">
    <source>
        <dbReference type="ARBA" id="ARBA00022692"/>
    </source>
</evidence>
<keyword evidence="2" id="KW-1003">Cell membrane</keyword>
<dbReference type="PANTHER" id="PTHR40277:SF1">
    <property type="entry name" value="BLL5419 PROTEIN"/>
    <property type="match status" value="1"/>
</dbReference>
<feature type="transmembrane region" description="Helical" evidence="6">
    <location>
        <begin position="44"/>
        <end position="66"/>
    </location>
</feature>
<reference evidence="7 8" key="1">
    <citation type="submission" date="2020-05" db="EMBL/GenBank/DDBJ databases">
        <title>MicrobeNet Type strains.</title>
        <authorList>
            <person name="Nicholson A.C."/>
        </authorList>
    </citation>
    <scope>NUCLEOTIDE SEQUENCE [LARGE SCALE GENOMIC DNA]</scope>
    <source>
        <strain evidence="7 8">JCM 14282</strain>
    </source>
</reference>
<dbReference type="RefSeq" id="WP_170283219.1">
    <property type="nucleotide sequence ID" value="NZ_JABEMB010000010.1"/>
</dbReference>
<keyword evidence="8" id="KW-1185">Reference proteome</keyword>
<gene>
    <name evidence="7" type="ORF">HLA99_08490</name>
</gene>
<feature type="non-terminal residue" evidence="7">
    <location>
        <position position="170"/>
    </location>
</feature>
<comment type="subcellular location">
    <subcellularLocation>
        <location evidence="1">Cell membrane</location>
        <topology evidence="1">Multi-pass membrane protein</topology>
    </subcellularLocation>
</comment>
<dbReference type="AlphaFoldDB" id="A0A7Y2LZW7"/>
<dbReference type="InterPro" id="IPR022791">
    <property type="entry name" value="L-PG_synthase/AglD"/>
</dbReference>